<name>A0ABU1M0R3_9BURK</name>
<evidence type="ECO:0000313" key="3">
    <source>
        <dbReference type="Proteomes" id="UP001264340"/>
    </source>
</evidence>
<gene>
    <name evidence="2" type="ORF">J2804_006023</name>
</gene>
<reference evidence="2 3" key="1">
    <citation type="submission" date="2023-07" db="EMBL/GenBank/DDBJ databases">
        <title>Sorghum-associated microbial communities from plants grown in Nebraska, USA.</title>
        <authorList>
            <person name="Schachtman D."/>
        </authorList>
    </citation>
    <scope>NUCLEOTIDE SEQUENCE [LARGE SCALE GENOMIC DNA]</scope>
    <source>
        <strain evidence="2 3">DS1316</strain>
    </source>
</reference>
<dbReference type="EMBL" id="JAVDRP010000021">
    <property type="protein sequence ID" value="MDR6412587.1"/>
    <property type="molecule type" value="Genomic_DNA"/>
</dbReference>
<dbReference type="RefSeq" id="WP_310126692.1">
    <property type="nucleotide sequence ID" value="NZ_JAVDQV010000023.1"/>
</dbReference>
<dbReference type="Proteomes" id="UP001264340">
    <property type="component" value="Unassembled WGS sequence"/>
</dbReference>
<sequence length="62" mass="6900">MQSGRSLSENCKEFLKFLRLQLQQESTQIEAVLDLRHDGQPGQPARSGKAKAEECARASAVR</sequence>
<organism evidence="2 3">
    <name type="scientific">Paraburkholderia terricola</name>
    <dbReference type="NCBI Taxonomy" id="169427"/>
    <lineage>
        <taxon>Bacteria</taxon>
        <taxon>Pseudomonadati</taxon>
        <taxon>Pseudomonadota</taxon>
        <taxon>Betaproteobacteria</taxon>
        <taxon>Burkholderiales</taxon>
        <taxon>Burkholderiaceae</taxon>
        <taxon>Paraburkholderia</taxon>
    </lineage>
</organism>
<protein>
    <submittedName>
        <fullName evidence="2">Uncharacterized protein</fullName>
    </submittedName>
</protein>
<proteinExistence type="predicted"/>
<feature type="region of interest" description="Disordered" evidence="1">
    <location>
        <begin position="37"/>
        <end position="62"/>
    </location>
</feature>
<accession>A0ABU1M0R3</accession>
<evidence type="ECO:0000313" key="2">
    <source>
        <dbReference type="EMBL" id="MDR6412587.1"/>
    </source>
</evidence>
<comment type="caution">
    <text evidence="2">The sequence shown here is derived from an EMBL/GenBank/DDBJ whole genome shotgun (WGS) entry which is preliminary data.</text>
</comment>
<evidence type="ECO:0000256" key="1">
    <source>
        <dbReference type="SAM" id="MobiDB-lite"/>
    </source>
</evidence>
<keyword evidence="3" id="KW-1185">Reference proteome</keyword>